<dbReference type="Pfam" id="PF13382">
    <property type="entry name" value="Adenine_deam_C"/>
    <property type="match status" value="1"/>
</dbReference>
<reference evidence="9" key="2">
    <citation type="submission" date="2020-09" db="EMBL/GenBank/DDBJ databases">
        <authorList>
            <person name="Sun Q."/>
            <person name="Zhou Y."/>
        </authorList>
    </citation>
    <scope>NUCLEOTIDE SEQUENCE</scope>
    <source>
        <strain evidence="9">CGMCC 1.7081</strain>
    </source>
</reference>
<dbReference type="InterPro" id="IPR032466">
    <property type="entry name" value="Metal_Hydrolase"/>
</dbReference>
<evidence type="ECO:0000256" key="4">
    <source>
        <dbReference type="ARBA" id="ARBA00023211"/>
    </source>
</evidence>
<evidence type="ECO:0000256" key="1">
    <source>
        <dbReference type="ARBA" id="ARBA00006773"/>
    </source>
</evidence>
<evidence type="ECO:0000256" key="2">
    <source>
        <dbReference type="ARBA" id="ARBA00012782"/>
    </source>
</evidence>
<evidence type="ECO:0000256" key="5">
    <source>
        <dbReference type="ARBA" id="ARBA00047720"/>
    </source>
</evidence>
<evidence type="ECO:0000313" key="10">
    <source>
        <dbReference type="Proteomes" id="UP000611500"/>
    </source>
</evidence>
<comment type="cofactor">
    <cofactor evidence="6">
        <name>Mn(2+)</name>
        <dbReference type="ChEBI" id="CHEBI:29035"/>
    </cofactor>
</comment>
<feature type="domain" description="Amidohydrolase-related" evidence="7">
    <location>
        <begin position="102"/>
        <end position="240"/>
    </location>
</feature>
<dbReference type="Proteomes" id="UP000611500">
    <property type="component" value="Unassembled WGS sequence"/>
</dbReference>
<evidence type="ECO:0000313" key="9">
    <source>
        <dbReference type="EMBL" id="GHG83351.1"/>
    </source>
</evidence>
<keyword evidence="10" id="KW-1185">Reference proteome</keyword>
<dbReference type="SUPFAM" id="SSF51556">
    <property type="entry name" value="Metallo-dependent hydrolases"/>
    <property type="match status" value="1"/>
</dbReference>
<feature type="domain" description="Amidohydrolase-related" evidence="7">
    <location>
        <begin position="301"/>
        <end position="390"/>
    </location>
</feature>
<dbReference type="CDD" id="cd01295">
    <property type="entry name" value="AdeC"/>
    <property type="match status" value="1"/>
</dbReference>
<dbReference type="HAMAP" id="MF_01518">
    <property type="entry name" value="Adenine_deamin"/>
    <property type="match status" value="1"/>
</dbReference>
<evidence type="ECO:0000256" key="6">
    <source>
        <dbReference type="HAMAP-Rule" id="MF_01518"/>
    </source>
</evidence>
<keyword evidence="3 6" id="KW-0378">Hydrolase</keyword>
<sequence>MKLSQQVTPGLAPAHDLATNWAMEHKAFPAWPDVAARLIAVATGREAADLVIKGGAWVNVHSREVLPGHDIAIAAGRIACVVPDASYCIGPETEVVEARGRYMIPGLCDGHMHIESGMLTPAEFARAVIPHGTTTMFTDPHEIANVLGLAGVRMMHDEALLQPINIFTQMPSCAPSAPGLETTGYEISAEDVAEAMGWPGIIGLGEMMNFPGVAAADPKMLAEIAATQRAGKTVGGHYASPDLGPDFAGYVAGGPADDHEGTCEADAIARVRQGMRSMMRLGSAWYDVETQITAVTEKGLDPRNFILCTDDCHSGTLVHDGHMNRVVRHAIACGCDPLVALQMATINTATHFGLERELGSLTPGRRADVILTSDLTTLPIEQVFARGQLVAENGVCLVDCPHYDWPDTARNTVHLRHELSGRDFEIAAPEGANAVRANVIGVIENQAPTKALKADLPVRDGLVEAEGEVCQIALVERHRATGGVTNAFVSGFGYVGRMAMASTVAHDSHHMIVVGTDRDQMALAANRLAEVGGGITLFREGEEQALVELPIAGLMSDAPASEVAEKAAVLMQAMQDCGCTLNNAYMQHSLLALVVIPELRISDLGLIDVRTFQKIDLFEPLS</sequence>
<comment type="catalytic activity">
    <reaction evidence="5 6">
        <text>adenine + H2O + H(+) = hypoxanthine + NH4(+)</text>
        <dbReference type="Rhea" id="RHEA:23688"/>
        <dbReference type="ChEBI" id="CHEBI:15377"/>
        <dbReference type="ChEBI" id="CHEBI:15378"/>
        <dbReference type="ChEBI" id="CHEBI:16708"/>
        <dbReference type="ChEBI" id="CHEBI:17368"/>
        <dbReference type="ChEBI" id="CHEBI:28938"/>
        <dbReference type="EC" id="3.5.4.2"/>
    </reaction>
</comment>
<proteinExistence type="inferred from homology"/>
<dbReference type="EMBL" id="BNAP01000002">
    <property type="protein sequence ID" value="GHG83351.1"/>
    <property type="molecule type" value="Genomic_DNA"/>
</dbReference>
<dbReference type="EC" id="3.5.4.2" evidence="2 6"/>
<feature type="domain" description="Adenine deaminase C-terminal" evidence="8">
    <location>
        <begin position="447"/>
        <end position="613"/>
    </location>
</feature>
<dbReference type="GO" id="GO:0000034">
    <property type="term" value="F:adenine deaminase activity"/>
    <property type="evidence" value="ECO:0007669"/>
    <property type="project" value="UniProtKB-UniRule"/>
</dbReference>
<dbReference type="AlphaFoldDB" id="A0A8J3H3S1"/>
<accession>A0A8J3H3S1</accession>
<name>A0A8J3H3S1_9RHOB</name>
<dbReference type="InterPro" id="IPR026912">
    <property type="entry name" value="Adenine_deam_C"/>
</dbReference>
<dbReference type="InterPro" id="IPR011059">
    <property type="entry name" value="Metal-dep_hydrolase_composite"/>
</dbReference>
<dbReference type="SUPFAM" id="SSF51338">
    <property type="entry name" value="Composite domain of metallo-dependent hydrolases"/>
    <property type="match status" value="1"/>
</dbReference>
<evidence type="ECO:0000259" key="8">
    <source>
        <dbReference type="Pfam" id="PF13382"/>
    </source>
</evidence>
<organism evidence="9 10">
    <name type="scientific">Pseudodonghicola xiamenensis</name>
    <dbReference type="NCBI Taxonomy" id="337702"/>
    <lineage>
        <taxon>Bacteria</taxon>
        <taxon>Pseudomonadati</taxon>
        <taxon>Pseudomonadota</taxon>
        <taxon>Alphaproteobacteria</taxon>
        <taxon>Rhodobacterales</taxon>
        <taxon>Paracoccaceae</taxon>
        <taxon>Pseudodonghicola</taxon>
    </lineage>
</organism>
<dbReference type="Gene3D" id="3.20.20.140">
    <property type="entry name" value="Metal-dependent hydrolases"/>
    <property type="match status" value="1"/>
</dbReference>
<dbReference type="PANTHER" id="PTHR11113:SF2">
    <property type="entry name" value="ADENINE DEAMINASE"/>
    <property type="match status" value="1"/>
</dbReference>
<dbReference type="InterPro" id="IPR006679">
    <property type="entry name" value="Adenine_deam"/>
</dbReference>
<gene>
    <name evidence="6 9" type="primary">ade</name>
    <name evidence="9" type="ORF">GCM10010961_08680</name>
</gene>
<dbReference type="Gene3D" id="2.30.40.10">
    <property type="entry name" value="Urease, subunit C, domain 1"/>
    <property type="match status" value="1"/>
</dbReference>
<reference evidence="9" key="1">
    <citation type="journal article" date="2014" name="Int. J. Syst. Evol. Microbiol.">
        <title>Complete genome sequence of Corynebacterium casei LMG S-19264T (=DSM 44701T), isolated from a smear-ripened cheese.</title>
        <authorList>
            <consortium name="US DOE Joint Genome Institute (JGI-PGF)"/>
            <person name="Walter F."/>
            <person name="Albersmeier A."/>
            <person name="Kalinowski J."/>
            <person name="Ruckert C."/>
        </authorList>
    </citation>
    <scope>NUCLEOTIDE SEQUENCE</scope>
    <source>
        <strain evidence="9">CGMCC 1.7081</strain>
    </source>
</reference>
<dbReference type="Pfam" id="PF01979">
    <property type="entry name" value="Amidohydro_1"/>
    <property type="match status" value="2"/>
</dbReference>
<evidence type="ECO:0000259" key="7">
    <source>
        <dbReference type="Pfam" id="PF01979"/>
    </source>
</evidence>
<comment type="caution">
    <text evidence="9">The sequence shown here is derived from an EMBL/GenBank/DDBJ whole genome shotgun (WGS) entry which is preliminary data.</text>
</comment>
<dbReference type="InterPro" id="IPR006680">
    <property type="entry name" value="Amidohydro-rel"/>
</dbReference>
<comment type="similarity">
    <text evidence="1 6">Belongs to the metallo-dependent hydrolases superfamily. Adenine deaminase family.</text>
</comment>
<dbReference type="NCBIfam" id="TIGR01178">
    <property type="entry name" value="ade"/>
    <property type="match status" value="1"/>
</dbReference>
<evidence type="ECO:0000256" key="3">
    <source>
        <dbReference type="ARBA" id="ARBA00022801"/>
    </source>
</evidence>
<protein>
    <recommendedName>
        <fullName evidence="2 6">Adenine deaminase</fullName>
        <shortName evidence="6">Adenase</shortName>
        <shortName evidence="6">Adenine aminase</shortName>
        <ecNumber evidence="2 6">3.5.4.2</ecNumber>
    </recommendedName>
</protein>
<keyword evidence="4 6" id="KW-0464">Manganese</keyword>
<dbReference type="PANTHER" id="PTHR11113">
    <property type="entry name" value="N-ACETYLGLUCOSAMINE-6-PHOSPHATE DEACETYLASE"/>
    <property type="match status" value="1"/>
</dbReference>
<dbReference type="GO" id="GO:0006146">
    <property type="term" value="P:adenine catabolic process"/>
    <property type="evidence" value="ECO:0007669"/>
    <property type="project" value="InterPro"/>
</dbReference>